<reference evidence="6 7" key="1">
    <citation type="submission" date="2017-02" db="EMBL/GenBank/DDBJ databases">
        <authorList>
            <person name="Peterson S.W."/>
        </authorList>
    </citation>
    <scope>NUCLEOTIDE SEQUENCE [LARGE SCALE GENOMIC DNA]</scope>
    <source>
        <strain evidence="6 7">DSM 22899</strain>
    </source>
</reference>
<dbReference type="InterPro" id="IPR051801">
    <property type="entry name" value="GH28_Enzymes"/>
</dbReference>
<feature type="signal peptide" evidence="5">
    <location>
        <begin position="1"/>
        <end position="28"/>
    </location>
</feature>
<evidence type="ECO:0000256" key="3">
    <source>
        <dbReference type="ARBA" id="ARBA00023295"/>
    </source>
</evidence>
<dbReference type="PANTHER" id="PTHR31339:SF9">
    <property type="entry name" value="PLASMIN AND FIBRONECTIN-BINDING PROTEIN A"/>
    <property type="match status" value="1"/>
</dbReference>
<dbReference type="EMBL" id="FUYS01000004">
    <property type="protein sequence ID" value="SKB58352.1"/>
    <property type="molecule type" value="Genomic_DNA"/>
</dbReference>
<dbReference type="AlphaFoldDB" id="A0A1T5CFQ8"/>
<dbReference type="STRING" id="623280.SAMN05660226_02197"/>
<keyword evidence="2 4" id="KW-0378">Hydrolase</keyword>
<evidence type="ECO:0000313" key="7">
    <source>
        <dbReference type="Proteomes" id="UP000190541"/>
    </source>
</evidence>
<accession>A0A1T5CFQ8</accession>
<dbReference type="Pfam" id="PF00295">
    <property type="entry name" value="Glyco_hydro_28"/>
    <property type="match status" value="1"/>
</dbReference>
<dbReference type="GO" id="GO:0005975">
    <property type="term" value="P:carbohydrate metabolic process"/>
    <property type="evidence" value="ECO:0007669"/>
    <property type="project" value="InterPro"/>
</dbReference>
<dbReference type="SMART" id="SM00710">
    <property type="entry name" value="PbH1"/>
    <property type="match status" value="5"/>
</dbReference>
<evidence type="ECO:0000256" key="4">
    <source>
        <dbReference type="RuleBase" id="RU361169"/>
    </source>
</evidence>
<protein>
    <submittedName>
        <fullName evidence="6">Glycosyl hydrolases family 28</fullName>
    </submittedName>
</protein>
<keyword evidence="3 4" id="KW-0326">Glycosidase</keyword>
<evidence type="ECO:0000256" key="1">
    <source>
        <dbReference type="ARBA" id="ARBA00008834"/>
    </source>
</evidence>
<dbReference type="Gene3D" id="2.160.20.10">
    <property type="entry name" value="Single-stranded right-handed beta-helix, Pectin lyase-like"/>
    <property type="match status" value="1"/>
</dbReference>
<name>A0A1T5CFQ8_9SPHI</name>
<dbReference type="InterPro" id="IPR011050">
    <property type="entry name" value="Pectin_lyase_fold/virulence"/>
</dbReference>
<proteinExistence type="inferred from homology"/>
<keyword evidence="7" id="KW-1185">Reference proteome</keyword>
<dbReference type="InterPro" id="IPR000743">
    <property type="entry name" value="Glyco_hydro_28"/>
</dbReference>
<feature type="chain" id="PRO_5012798144" evidence="5">
    <location>
        <begin position="29"/>
        <end position="556"/>
    </location>
</feature>
<sequence>MRKNMKKIGWMTVVAVCLVSGTISVVCGQDTWPEPDVRLPVFKTDTFDIRGFGASDAPGFVSTAAIQSAIDACHGQGGGVVLIPEGVWSSGPLSLRSGVNLHLSRHALLQFSRDFNDYPLIETWWEGLPQVRRHSPIRAEGQQNIGITGEGVIDGNGDAWRYVKKAKMTDSQWKNLVASGGVVTPDGKEWYPSESALKGRQYQDAGLITPDKTKTFFEEIADFLRPNLVVLERCERILLEGVTFQNSGAWNIHPLMSRDVTIRNITVRNPWYSQNGDGLDIESCTNVLVEGSSFDVGDDAICVKSGKGTHGRQLGMPTENLWVRNCTVFHAHGGFVVGSEMSGGARNLYVSGLTFIGTDIGLRFKTTRGRGGVVEDVYIRDIYMKDIPGEAILFDMYYEAKDPIPAAGEVRQPPKAETLPVSEETPQFRNFYIANIHCEGAKKAVFIRGLPEMPIRGIHLSGLRMKTAAGIDIQEGAAITVTESVVETTSDEPLAYVLNGRDVVFDALRYGGRVKTLLHVQGERSKGVVLHNIDTSLAEKPLQADHGAAETAVKMN</sequence>
<comment type="similarity">
    <text evidence="1 4">Belongs to the glycosyl hydrolase 28 family.</text>
</comment>
<evidence type="ECO:0000256" key="5">
    <source>
        <dbReference type="SAM" id="SignalP"/>
    </source>
</evidence>
<evidence type="ECO:0000256" key="2">
    <source>
        <dbReference type="ARBA" id="ARBA00022801"/>
    </source>
</evidence>
<dbReference type="PANTHER" id="PTHR31339">
    <property type="entry name" value="PECTIN LYASE-RELATED"/>
    <property type="match status" value="1"/>
</dbReference>
<dbReference type="InterPro" id="IPR012334">
    <property type="entry name" value="Pectin_lyas_fold"/>
</dbReference>
<keyword evidence="5" id="KW-0732">Signal</keyword>
<dbReference type="Proteomes" id="UP000190541">
    <property type="component" value="Unassembled WGS sequence"/>
</dbReference>
<dbReference type="GO" id="GO:0004650">
    <property type="term" value="F:polygalacturonase activity"/>
    <property type="evidence" value="ECO:0007669"/>
    <property type="project" value="InterPro"/>
</dbReference>
<gene>
    <name evidence="6" type="ORF">SAMN05660226_02197</name>
</gene>
<dbReference type="InterPro" id="IPR006626">
    <property type="entry name" value="PbH1"/>
</dbReference>
<organism evidence="6 7">
    <name type="scientific">Parapedobacter luteus</name>
    <dbReference type="NCBI Taxonomy" id="623280"/>
    <lineage>
        <taxon>Bacteria</taxon>
        <taxon>Pseudomonadati</taxon>
        <taxon>Bacteroidota</taxon>
        <taxon>Sphingobacteriia</taxon>
        <taxon>Sphingobacteriales</taxon>
        <taxon>Sphingobacteriaceae</taxon>
        <taxon>Parapedobacter</taxon>
    </lineage>
</organism>
<evidence type="ECO:0000313" key="6">
    <source>
        <dbReference type="EMBL" id="SKB58352.1"/>
    </source>
</evidence>
<dbReference type="SUPFAM" id="SSF51126">
    <property type="entry name" value="Pectin lyase-like"/>
    <property type="match status" value="1"/>
</dbReference>